<dbReference type="EMBL" id="DSRU01000374">
    <property type="protein sequence ID" value="HFN01108.1"/>
    <property type="molecule type" value="Genomic_DNA"/>
</dbReference>
<dbReference type="PROSITE" id="PS51257">
    <property type="entry name" value="PROKAR_LIPOPROTEIN"/>
    <property type="match status" value="1"/>
</dbReference>
<dbReference type="PANTHER" id="PTHR43546">
    <property type="entry name" value="UPF0173 METAL-DEPENDENT HYDROLASE MJ1163-RELATED"/>
    <property type="match status" value="1"/>
</dbReference>
<evidence type="ECO:0000256" key="1">
    <source>
        <dbReference type="SAM" id="SignalP"/>
    </source>
</evidence>
<dbReference type="InterPro" id="IPR001279">
    <property type="entry name" value="Metallo-B-lactamas"/>
</dbReference>
<dbReference type="InterPro" id="IPR036866">
    <property type="entry name" value="RibonucZ/Hydroxyglut_hydro"/>
</dbReference>
<sequence>MSLRYWLAALVASVILLSSCLTVAAPDTVKITPLGSHDGEFCASDRALVLEDPKGLRILYDAGRTVAGADDPRLGKIDVVLISHVHGDHLGDRRIEAVNQGSCAQPQASISTTPNSNSVDIAVKKGARVIVGSEMASFLSRKVSSLGGNPDAVQLVRFGASRTIDGVSFTTVPAVHSNGLSGDFIEGELGENLKAAGLTAYVGPPTGYVVKFSNGLTVYLSGDTGVTAEQETVVRGLYGAKLAVINIGDTFTTGPKEAAYVIDKLIQPAAVIASHANEAATVKGKLQPNTKTATFIAQTKTLVHLPLSGRTIAFDASGNCTAGCSKGVGF</sequence>
<feature type="chain" id="PRO_5027603219" evidence="1">
    <location>
        <begin position="25"/>
        <end position="330"/>
    </location>
</feature>
<evidence type="ECO:0000259" key="2">
    <source>
        <dbReference type="Pfam" id="PF12706"/>
    </source>
</evidence>
<keyword evidence="3" id="KW-0378">Hydrolase</keyword>
<reference evidence="3" key="1">
    <citation type="journal article" date="2020" name="mSystems">
        <title>Genome- and Community-Level Interaction Insights into Carbon Utilization and Element Cycling Functions of Hydrothermarchaeota in Hydrothermal Sediment.</title>
        <authorList>
            <person name="Zhou Z."/>
            <person name="Liu Y."/>
            <person name="Xu W."/>
            <person name="Pan J."/>
            <person name="Luo Z.H."/>
            <person name="Li M."/>
        </authorList>
    </citation>
    <scope>NUCLEOTIDE SEQUENCE [LARGE SCALE GENOMIC DNA]</scope>
    <source>
        <strain evidence="3">SpSt-418</strain>
    </source>
</reference>
<comment type="caution">
    <text evidence="3">The sequence shown here is derived from an EMBL/GenBank/DDBJ whole genome shotgun (WGS) entry which is preliminary data.</text>
</comment>
<feature type="domain" description="Metallo-beta-lactamase" evidence="2">
    <location>
        <begin position="57"/>
        <end position="275"/>
    </location>
</feature>
<feature type="signal peptide" evidence="1">
    <location>
        <begin position="1"/>
        <end position="24"/>
    </location>
</feature>
<dbReference type="InterPro" id="IPR050114">
    <property type="entry name" value="UPF0173_UPF0282_UlaG_hydrolase"/>
</dbReference>
<evidence type="ECO:0000313" key="3">
    <source>
        <dbReference type="EMBL" id="HFN01108.1"/>
    </source>
</evidence>
<dbReference type="AlphaFoldDB" id="A0A7C3KIZ1"/>
<dbReference type="Gene3D" id="3.60.15.10">
    <property type="entry name" value="Ribonuclease Z/Hydroxyacylglutathione hydrolase-like"/>
    <property type="match status" value="1"/>
</dbReference>
<dbReference type="SUPFAM" id="SSF56281">
    <property type="entry name" value="Metallo-hydrolase/oxidoreductase"/>
    <property type="match status" value="1"/>
</dbReference>
<protein>
    <submittedName>
        <fullName evidence="3">MBL fold metallo-hydrolase</fullName>
    </submittedName>
</protein>
<dbReference type="GO" id="GO:0016787">
    <property type="term" value="F:hydrolase activity"/>
    <property type="evidence" value="ECO:0007669"/>
    <property type="project" value="UniProtKB-KW"/>
</dbReference>
<name>A0A7C3KIZ1_9CYAN</name>
<proteinExistence type="predicted"/>
<organism evidence="3">
    <name type="scientific">Oscillatoriales cyanobacterium SpSt-418</name>
    <dbReference type="NCBI Taxonomy" id="2282169"/>
    <lineage>
        <taxon>Bacteria</taxon>
        <taxon>Bacillati</taxon>
        <taxon>Cyanobacteriota</taxon>
        <taxon>Cyanophyceae</taxon>
        <taxon>Oscillatoriophycideae</taxon>
        <taxon>Oscillatoriales</taxon>
    </lineage>
</organism>
<dbReference type="PANTHER" id="PTHR43546:SF4">
    <property type="entry name" value="UPF0282 PROTEIN MJ1629"/>
    <property type="match status" value="1"/>
</dbReference>
<gene>
    <name evidence="3" type="ORF">ENR64_25820</name>
</gene>
<dbReference type="Pfam" id="PF12706">
    <property type="entry name" value="Lactamase_B_2"/>
    <property type="match status" value="1"/>
</dbReference>
<keyword evidence="1" id="KW-0732">Signal</keyword>
<accession>A0A7C3KIZ1</accession>